<gene>
    <name evidence="2" type="ORF">IPN75_03365</name>
</gene>
<dbReference type="PANTHER" id="PTHR38043">
    <property type="entry name" value="PROTEIN HEMX"/>
    <property type="match status" value="1"/>
</dbReference>
<dbReference type="EMBL" id="JADKBR010000001">
    <property type="protein sequence ID" value="MBK8889489.1"/>
    <property type="molecule type" value="Genomic_DNA"/>
</dbReference>
<organism evidence="2 3">
    <name type="scientific">Candidatus Dechloromonas phosphorivorans</name>
    <dbReference type="NCBI Taxonomy" id="2899244"/>
    <lineage>
        <taxon>Bacteria</taxon>
        <taxon>Pseudomonadati</taxon>
        <taxon>Pseudomonadota</taxon>
        <taxon>Betaproteobacteria</taxon>
        <taxon>Rhodocyclales</taxon>
        <taxon>Azonexaceae</taxon>
        <taxon>Dechloromonas</taxon>
    </lineage>
</organism>
<dbReference type="PANTHER" id="PTHR38043:SF1">
    <property type="entry name" value="PROTEIN HEMX"/>
    <property type="match status" value="1"/>
</dbReference>
<keyword evidence="1" id="KW-0472">Membrane</keyword>
<keyword evidence="1" id="KW-0812">Transmembrane</keyword>
<evidence type="ECO:0000313" key="2">
    <source>
        <dbReference type="EMBL" id="MBK8889489.1"/>
    </source>
</evidence>
<reference evidence="2" key="1">
    <citation type="submission" date="2020-10" db="EMBL/GenBank/DDBJ databases">
        <title>Connecting structure to function with the recovery of over 1000 high-quality activated sludge metagenome-assembled genomes encoding full-length rRNA genes using long-read sequencing.</title>
        <authorList>
            <person name="Singleton C.M."/>
            <person name="Petriglieri F."/>
            <person name="Kristensen J.M."/>
            <person name="Kirkegaard R.H."/>
            <person name="Michaelsen T.Y."/>
            <person name="Andersen M.H."/>
            <person name="Karst S.M."/>
            <person name="Dueholm M.S."/>
            <person name="Nielsen P.H."/>
            <person name="Albertsen M."/>
        </authorList>
    </citation>
    <scope>NUCLEOTIDE SEQUENCE</scope>
    <source>
        <strain evidence="2">OdNE_18-Q3-R46-58_BAT3C.305</strain>
    </source>
</reference>
<feature type="transmembrane region" description="Helical" evidence="1">
    <location>
        <begin position="24"/>
        <end position="43"/>
    </location>
</feature>
<keyword evidence="1" id="KW-1133">Transmembrane helix</keyword>
<comment type="caution">
    <text evidence="2">The sequence shown here is derived from an EMBL/GenBank/DDBJ whole genome shotgun (WGS) entry which is preliminary data.</text>
</comment>
<dbReference type="AlphaFoldDB" id="A0A9D7QHV2"/>
<evidence type="ECO:0000256" key="1">
    <source>
        <dbReference type="SAM" id="Phobius"/>
    </source>
</evidence>
<evidence type="ECO:0000313" key="3">
    <source>
        <dbReference type="Proteomes" id="UP000808146"/>
    </source>
</evidence>
<protein>
    <submittedName>
        <fullName evidence="2">Uroporphyrinogen-III C-methyltransferase</fullName>
    </submittedName>
</protein>
<sequence>MTPDNTTPLPPPAAHKPSPPASRFGPWFFVALAALALAGWQWFETRHRLAEIEQETSRRLAEADAGSKEDRGALKQMREQIDGLQGKLGAADARLAQFQAQSDSMQALYQDLARSRDESGVLEAEQAIALAGQQLQLAGNVPAAIVALRSAEARLARVDRSQLLPLRKALAADLERLSALPVVDLAATNARLEQVLLTIDKLPLAMDIRPQESSEKPAEAAQVPWWKRTGGDIWQELKGLIRIQRFDREEAVLLAPGQSFFLRENLKLRLLNARLALLSRDQVAFRGELKAALEMLGRLFDGRDNGVQAAQATLRQLLGTELVIALPTLNETQAAVRLLRNGKEKK</sequence>
<dbReference type="InterPro" id="IPR007470">
    <property type="entry name" value="HemX"/>
</dbReference>
<dbReference type="Pfam" id="PF04375">
    <property type="entry name" value="HemX"/>
    <property type="match status" value="1"/>
</dbReference>
<name>A0A9D7QHV2_9RHOO</name>
<dbReference type="Proteomes" id="UP000808146">
    <property type="component" value="Unassembled WGS sequence"/>
</dbReference>
<proteinExistence type="predicted"/>
<accession>A0A9D7QHV2</accession>